<evidence type="ECO:0000313" key="2">
    <source>
        <dbReference type="EMBL" id="MEK8072116.1"/>
    </source>
</evidence>
<dbReference type="RefSeq" id="WP_341441624.1">
    <property type="nucleotide sequence ID" value="NZ_JBBPCN010000001.1"/>
</dbReference>
<feature type="region of interest" description="Disordered" evidence="1">
    <location>
        <begin position="56"/>
        <end position="148"/>
    </location>
</feature>
<comment type="caution">
    <text evidence="2">The sequence shown here is derived from an EMBL/GenBank/DDBJ whole genome shotgun (WGS) entry which is preliminary data.</text>
</comment>
<evidence type="ECO:0000313" key="3">
    <source>
        <dbReference type="Proteomes" id="UP001456513"/>
    </source>
</evidence>
<protein>
    <submittedName>
        <fullName evidence="2">Uncharacterized protein</fullName>
    </submittedName>
</protein>
<keyword evidence="3" id="KW-1185">Reference proteome</keyword>
<feature type="compositionally biased region" description="Low complexity" evidence="1">
    <location>
        <begin position="80"/>
        <end position="101"/>
    </location>
</feature>
<feature type="compositionally biased region" description="Low complexity" evidence="1">
    <location>
        <begin position="114"/>
        <end position="128"/>
    </location>
</feature>
<gene>
    <name evidence="2" type="ORF">AABD04_14850</name>
</gene>
<dbReference type="Proteomes" id="UP001456513">
    <property type="component" value="Unassembled WGS sequence"/>
</dbReference>
<accession>A0ABU9CZA3</accession>
<reference evidence="2 3" key="1">
    <citation type="submission" date="2024-03" db="EMBL/GenBank/DDBJ databases">
        <title>Rhodococcus navarretei sp. nov. and Pseudarthrobacter quantumdoti sp. nov., two new species with the ability to biosynthesize Quantum Dots isolated from soil samples at Union Glacier, Antarctica.</title>
        <authorList>
            <person name="Vargas M."/>
        </authorList>
    </citation>
    <scope>NUCLEOTIDE SEQUENCE [LARGE SCALE GENOMIC DNA]</scope>
    <source>
        <strain evidence="2 3">EXRC-4A-4</strain>
    </source>
</reference>
<sequence>MSEPGTGTRRPQRNWRQWRIPAKINGRVRTSTLAFGIFFVLTGLWYGQVSAEIAERDGEQIQGPTAPDPADLTPYTEPQSETGVSGTSTATSTPAATTETEQPSGVVDDTGQQPTSTAAPITTTTFGLPLPPGIQSLIPTQPAPTPSR</sequence>
<proteinExistence type="predicted"/>
<organism evidence="2 3">
    <name type="scientific">Rhodococcus navarretei</name>
    <dbReference type="NCBI Taxonomy" id="3128981"/>
    <lineage>
        <taxon>Bacteria</taxon>
        <taxon>Bacillati</taxon>
        <taxon>Actinomycetota</taxon>
        <taxon>Actinomycetes</taxon>
        <taxon>Mycobacteriales</taxon>
        <taxon>Nocardiaceae</taxon>
        <taxon>Rhodococcus</taxon>
    </lineage>
</organism>
<evidence type="ECO:0000256" key="1">
    <source>
        <dbReference type="SAM" id="MobiDB-lite"/>
    </source>
</evidence>
<dbReference type="EMBL" id="JBBPCN010000001">
    <property type="protein sequence ID" value="MEK8072116.1"/>
    <property type="molecule type" value="Genomic_DNA"/>
</dbReference>
<name>A0ABU9CZA3_9NOCA</name>